<dbReference type="FunFam" id="3.30.160.60:FF:000100">
    <property type="entry name" value="Zinc finger 45-like"/>
    <property type="match status" value="1"/>
</dbReference>
<feature type="non-terminal residue" evidence="10">
    <location>
        <position position="50"/>
    </location>
</feature>
<dbReference type="EMBL" id="KZ819326">
    <property type="protein sequence ID" value="PWN21199.1"/>
    <property type="molecule type" value="Genomic_DNA"/>
</dbReference>
<dbReference type="Proteomes" id="UP000245942">
    <property type="component" value="Unassembled WGS sequence"/>
</dbReference>
<keyword evidence="3" id="KW-0677">Repeat</keyword>
<feature type="region of interest" description="Disordered" evidence="8">
    <location>
        <begin position="1"/>
        <end position="24"/>
    </location>
</feature>
<dbReference type="AlphaFoldDB" id="A0A316U7I5"/>
<dbReference type="InterPro" id="IPR013087">
    <property type="entry name" value="Znf_C2H2_type"/>
</dbReference>
<feature type="non-terminal residue" evidence="10">
    <location>
        <position position="1"/>
    </location>
</feature>
<evidence type="ECO:0000256" key="8">
    <source>
        <dbReference type="SAM" id="MobiDB-lite"/>
    </source>
</evidence>
<keyword evidence="5" id="KW-0862">Zinc</keyword>
<dbReference type="GO" id="GO:0008270">
    <property type="term" value="F:zinc ion binding"/>
    <property type="evidence" value="ECO:0007669"/>
    <property type="project" value="UniProtKB-KW"/>
</dbReference>
<dbReference type="GO" id="GO:0005634">
    <property type="term" value="C:nucleus"/>
    <property type="evidence" value="ECO:0007669"/>
    <property type="project" value="UniProtKB-SubCell"/>
</dbReference>
<evidence type="ECO:0000256" key="3">
    <source>
        <dbReference type="ARBA" id="ARBA00022737"/>
    </source>
</evidence>
<dbReference type="PROSITE" id="PS00028">
    <property type="entry name" value="ZINC_FINGER_C2H2_1"/>
    <property type="match status" value="1"/>
</dbReference>
<dbReference type="FunFam" id="3.30.160.60:FF:000624">
    <property type="entry name" value="zinc finger protein 697"/>
    <property type="match status" value="1"/>
</dbReference>
<feature type="domain" description="C2H2-type" evidence="9">
    <location>
        <begin position="24"/>
        <end position="50"/>
    </location>
</feature>
<accession>A0A316U7I5</accession>
<dbReference type="InterPro" id="IPR052127">
    <property type="entry name" value="STE12_transcription_factor"/>
</dbReference>
<dbReference type="SMART" id="SM00355">
    <property type="entry name" value="ZnF_C2H2"/>
    <property type="match status" value="2"/>
</dbReference>
<name>A0A316U7I5_9BASI</name>
<comment type="subcellular location">
    <subcellularLocation>
        <location evidence="1">Nucleus</location>
    </subcellularLocation>
</comment>
<organism evidence="10 11">
    <name type="scientific">Pseudomicrostroma glucosiphilum</name>
    <dbReference type="NCBI Taxonomy" id="1684307"/>
    <lineage>
        <taxon>Eukaryota</taxon>
        <taxon>Fungi</taxon>
        <taxon>Dikarya</taxon>
        <taxon>Basidiomycota</taxon>
        <taxon>Ustilaginomycotina</taxon>
        <taxon>Exobasidiomycetes</taxon>
        <taxon>Microstromatales</taxon>
        <taxon>Microstromatales incertae sedis</taxon>
        <taxon>Pseudomicrostroma</taxon>
    </lineage>
</organism>
<dbReference type="PANTHER" id="PTHR47427:SF2">
    <property type="entry name" value="C2H2-TYPE DOMAIN-CONTAINING PROTEIN"/>
    <property type="match status" value="1"/>
</dbReference>
<evidence type="ECO:0000259" key="9">
    <source>
        <dbReference type="PROSITE" id="PS50157"/>
    </source>
</evidence>
<dbReference type="GO" id="GO:1990526">
    <property type="term" value="C:Ste12p-Dig1p-Dig2p complex"/>
    <property type="evidence" value="ECO:0007669"/>
    <property type="project" value="TreeGrafter"/>
</dbReference>
<gene>
    <name evidence="10" type="ORF">BCV69DRAFT_233165</name>
</gene>
<keyword evidence="2" id="KW-0479">Metal-binding</keyword>
<dbReference type="GeneID" id="37011590"/>
<dbReference type="RefSeq" id="XP_025348359.1">
    <property type="nucleotide sequence ID" value="XM_025489856.1"/>
</dbReference>
<dbReference type="SUPFAM" id="SSF57667">
    <property type="entry name" value="beta-beta-alpha zinc fingers"/>
    <property type="match status" value="1"/>
</dbReference>
<dbReference type="GO" id="GO:0003700">
    <property type="term" value="F:DNA-binding transcription factor activity"/>
    <property type="evidence" value="ECO:0007669"/>
    <property type="project" value="TreeGrafter"/>
</dbReference>
<dbReference type="InterPro" id="IPR036236">
    <property type="entry name" value="Znf_C2H2_sf"/>
</dbReference>
<dbReference type="PANTHER" id="PTHR47427">
    <property type="entry name" value="PROTEIN STE12"/>
    <property type="match status" value="1"/>
</dbReference>
<dbReference type="OrthoDB" id="654211at2759"/>
<evidence type="ECO:0000313" key="10">
    <source>
        <dbReference type="EMBL" id="PWN21199.1"/>
    </source>
</evidence>
<keyword evidence="6" id="KW-0539">Nucleus</keyword>
<protein>
    <recommendedName>
        <fullName evidence="9">C2H2-type domain-containing protein</fullName>
    </recommendedName>
</protein>
<sequence>CGKRFKRMEHLKRHNRTHTQERPHKCPVDGCGKYFGRTDNLSQHLKTHFR</sequence>
<dbReference type="GO" id="GO:1990527">
    <property type="term" value="C:Tec1p-Ste12p-Dig1p complex"/>
    <property type="evidence" value="ECO:0007669"/>
    <property type="project" value="TreeGrafter"/>
</dbReference>
<keyword evidence="11" id="KW-1185">Reference proteome</keyword>
<evidence type="ECO:0000256" key="2">
    <source>
        <dbReference type="ARBA" id="ARBA00022723"/>
    </source>
</evidence>
<feature type="compositionally biased region" description="Basic residues" evidence="8">
    <location>
        <begin position="1"/>
        <end position="17"/>
    </location>
</feature>
<keyword evidence="4 7" id="KW-0863">Zinc-finger</keyword>
<evidence type="ECO:0000256" key="6">
    <source>
        <dbReference type="ARBA" id="ARBA00023242"/>
    </source>
</evidence>
<reference evidence="10 11" key="1">
    <citation type="journal article" date="2018" name="Mol. Biol. Evol.">
        <title>Broad Genomic Sampling Reveals a Smut Pathogenic Ancestry of the Fungal Clade Ustilaginomycotina.</title>
        <authorList>
            <person name="Kijpornyongpan T."/>
            <person name="Mondo S.J."/>
            <person name="Barry K."/>
            <person name="Sandor L."/>
            <person name="Lee J."/>
            <person name="Lipzen A."/>
            <person name="Pangilinan J."/>
            <person name="LaButti K."/>
            <person name="Hainaut M."/>
            <person name="Henrissat B."/>
            <person name="Grigoriev I.V."/>
            <person name="Spatafora J.W."/>
            <person name="Aime M.C."/>
        </authorList>
    </citation>
    <scope>NUCLEOTIDE SEQUENCE [LARGE SCALE GENOMIC DNA]</scope>
    <source>
        <strain evidence="10 11">MCA 4718</strain>
    </source>
</reference>
<dbReference type="Gene3D" id="3.30.160.60">
    <property type="entry name" value="Classic Zinc Finger"/>
    <property type="match status" value="2"/>
</dbReference>
<evidence type="ECO:0000256" key="4">
    <source>
        <dbReference type="ARBA" id="ARBA00022771"/>
    </source>
</evidence>
<dbReference type="STRING" id="1684307.A0A316U7I5"/>
<evidence type="ECO:0000313" key="11">
    <source>
        <dbReference type="Proteomes" id="UP000245942"/>
    </source>
</evidence>
<proteinExistence type="predicted"/>
<dbReference type="PROSITE" id="PS50157">
    <property type="entry name" value="ZINC_FINGER_C2H2_2"/>
    <property type="match status" value="2"/>
</dbReference>
<evidence type="ECO:0000256" key="7">
    <source>
        <dbReference type="PROSITE-ProRule" id="PRU00042"/>
    </source>
</evidence>
<evidence type="ECO:0000256" key="1">
    <source>
        <dbReference type="ARBA" id="ARBA00004123"/>
    </source>
</evidence>
<dbReference type="Pfam" id="PF00096">
    <property type="entry name" value="zf-C2H2"/>
    <property type="match status" value="2"/>
</dbReference>
<feature type="domain" description="C2H2-type" evidence="9">
    <location>
        <begin position="1"/>
        <end position="23"/>
    </location>
</feature>
<evidence type="ECO:0000256" key="5">
    <source>
        <dbReference type="ARBA" id="ARBA00022833"/>
    </source>
</evidence>